<protein>
    <recommendedName>
        <fullName evidence="5">Regulator of Vps4 activity in the MVB pathway protein</fullName>
    </recommendedName>
</protein>
<feature type="region of interest" description="Disordered" evidence="2">
    <location>
        <begin position="183"/>
        <end position="257"/>
    </location>
</feature>
<dbReference type="PANTHER" id="PTHR12161">
    <property type="entry name" value="IST1 FAMILY MEMBER"/>
    <property type="match status" value="1"/>
</dbReference>
<reference evidence="3 4" key="1">
    <citation type="submission" date="2020-02" db="EMBL/GenBank/DDBJ databases">
        <authorList>
            <person name="Ma Q."/>
            <person name="Huang Y."/>
            <person name="Song X."/>
            <person name="Pei D."/>
        </authorList>
    </citation>
    <scope>NUCLEOTIDE SEQUENCE [LARGE SCALE GENOMIC DNA]</scope>
    <source>
        <strain evidence="3">Sxm20200214</strain>
        <tissue evidence="3">Leaf</tissue>
    </source>
</reference>
<evidence type="ECO:0000256" key="2">
    <source>
        <dbReference type="SAM" id="MobiDB-lite"/>
    </source>
</evidence>
<dbReference type="PANTHER" id="PTHR12161:SF60">
    <property type="entry name" value="REGULATOR OF VPS4 ACTIVITY IN THE MVB PATHWAY PROTEIN"/>
    <property type="match status" value="1"/>
</dbReference>
<evidence type="ECO:0008006" key="5">
    <source>
        <dbReference type="Google" id="ProtNLM"/>
    </source>
</evidence>
<dbReference type="InterPro" id="IPR005061">
    <property type="entry name" value="Ist1"/>
</dbReference>
<feature type="compositionally biased region" description="Polar residues" evidence="2">
    <location>
        <begin position="198"/>
        <end position="211"/>
    </location>
</feature>
<sequence>MLDGLFKPKFYTKCTYLVKITKTRVETVKRKKNSVCKYLKKDIVDLLNNSLDYNAYGRAQGLIEEKRRLSCYEFLEQFCVCVASNVSLLQNSSKCPEECREAISSLVYAAARVSEVPELRDIRSLFADRYGTNSLEQFVNPEFVEKFKAEPPSKEMKVALLQEIAIEYSIKWDAKCLEQRLYTSPPPPTHHHAENPKTKANYNPGKTSSLSFHVREESLDDKPISKRREDDTMTRSKSCVTGPEEEEEEDDPENKPFYNRFIMPVSYKINNKPKIEKQESLPEKMTKSDLMPKDTDCPSDGKPKPRSVRRRLANPPPSDAPTGEDLVSSKKMIRTDEWMEKASGEG</sequence>
<accession>A0A8X7PPT6</accession>
<feature type="region of interest" description="Disordered" evidence="2">
    <location>
        <begin position="273"/>
        <end position="346"/>
    </location>
</feature>
<feature type="compositionally biased region" description="Basic and acidic residues" evidence="2">
    <location>
        <begin position="333"/>
        <end position="346"/>
    </location>
</feature>
<dbReference type="Pfam" id="PF03398">
    <property type="entry name" value="Ist1"/>
    <property type="match status" value="1"/>
</dbReference>
<organism evidence="3 4">
    <name type="scientific">Brassica carinata</name>
    <name type="common">Ethiopian mustard</name>
    <name type="synonym">Abyssinian cabbage</name>
    <dbReference type="NCBI Taxonomy" id="52824"/>
    <lineage>
        <taxon>Eukaryota</taxon>
        <taxon>Viridiplantae</taxon>
        <taxon>Streptophyta</taxon>
        <taxon>Embryophyta</taxon>
        <taxon>Tracheophyta</taxon>
        <taxon>Spermatophyta</taxon>
        <taxon>Magnoliopsida</taxon>
        <taxon>eudicotyledons</taxon>
        <taxon>Gunneridae</taxon>
        <taxon>Pentapetalae</taxon>
        <taxon>rosids</taxon>
        <taxon>malvids</taxon>
        <taxon>Brassicales</taxon>
        <taxon>Brassicaceae</taxon>
        <taxon>Brassiceae</taxon>
        <taxon>Brassica</taxon>
    </lineage>
</organism>
<comment type="similarity">
    <text evidence="1">Belongs to the IST1 family.</text>
</comment>
<dbReference type="GO" id="GO:0015031">
    <property type="term" value="P:protein transport"/>
    <property type="evidence" value="ECO:0007669"/>
    <property type="project" value="InterPro"/>
</dbReference>
<dbReference type="Proteomes" id="UP000886595">
    <property type="component" value="Unassembled WGS sequence"/>
</dbReference>
<evidence type="ECO:0000256" key="1">
    <source>
        <dbReference type="ARBA" id="ARBA00005536"/>
    </source>
</evidence>
<feature type="compositionally biased region" description="Basic and acidic residues" evidence="2">
    <location>
        <begin position="213"/>
        <end position="234"/>
    </location>
</feature>
<dbReference type="OrthoDB" id="29853at2759"/>
<gene>
    <name evidence="3" type="ORF">Bca52824_085029</name>
</gene>
<feature type="compositionally biased region" description="Basic and acidic residues" evidence="2">
    <location>
        <begin position="273"/>
        <end position="303"/>
    </location>
</feature>
<name>A0A8X7PPT6_BRACI</name>
<dbReference type="Gene3D" id="1.20.1260.60">
    <property type="entry name" value="Vacuolar protein sorting-associated protein Ist1"/>
    <property type="match status" value="1"/>
</dbReference>
<feature type="compositionally biased region" description="Acidic residues" evidence="2">
    <location>
        <begin position="243"/>
        <end position="252"/>
    </location>
</feature>
<dbReference type="FunFam" id="1.20.1260.60:FF:000002">
    <property type="entry name" value="Vacuolar protein sorting-associated protein IST1"/>
    <property type="match status" value="1"/>
</dbReference>
<keyword evidence="4" id="KW-1185">Reference proteome</keyword>
<evidence type="ECO:0000313" key="4">
    <source>
        <dbReference type="Proteomes" id="UP000886595"/>
    </source>
</evidence>
<evidence type="ECO:0000313" key="3">
    <source>
        <dbReference type="EMBL" id="KAG2254893.1"/>
    </source>
</evidence>
<dbReference type="EMBL" id="JAAMPC010000016">
    <property type="protein sequence ID" value="KAG2254893.1"/>
    <property type="molecule type" value="Genomic_DNA"/>
</dbReference>
<proteinExistence type="inferred from homology"/>
<dbReference type="AlphaFoldDB" id="A0A8X7PPT6"/>
<dbReference type="InterPro" id="IPR042277">
    <property type="entry name" value="IST1-like"/>
</dbReference>
<comment type="caution">
    <text evidence="3">The sequence shown here is derived from an EMBL/GenBank/DDBJ whole genome shotgun (WGS) entry which is preliminary data.</text>
</comment>